<proteinExistence type="predicted"/>
<dbReference type="Gene3D" id="1.10.10.10">
    <property type="entry name" value="Winged helix-like DNA-binding domain superfamily/Winged helix DNA-binding domain"/>
    <property type="match status" value="1"/>
</dbReference>
<dbReference type="PANTHER" id="PTHR30154">
    <property type="entry name" value="LEUCINE-RESPONSIVE REGULATORY PROTEIN"/>
    <property type="match status" value="1"/>
</dbReference>
<sequence length="152" mass="17160">MKTDIYSEFNKLDLNIIKHLRQDGRIPNSRLADMVGLSATACAARVKHLEKKGIIKGYTAIIDDHLLLGENMAFVQVTMNSTSAPALEAFNREVAKISEIEQCHMIAANFDYLLKVRSVNMTDYRRIFADKISTLPHVKQTSTFIVMESVKD</sequence>
<keyword evidence="4" id="KW-0804">Transcription</keyword>
<dbReference type="InterPro" id="IPR036388">
    <property type="entry name" value="WH-like_DNA-bd_sf"/>
</dbReference>
<dbReference type="GO" id="GO:0043201">
    <property type="term" value="P:response to L-leucine"/>
    <property type="evidence" value="ECO:0007669"/>
    <property type="project" value="TreeGrafter"/>
</dbReference>
<evidence type="ECO:0000256" key="4">
    <source>
        <dbReference type="ARBA" id="ARBA00023163"/>
    </source>
</evidence>
<gene>
    <name evidence="6" type="ORF">GCM10009007_08130</name>
</gene>
<dbReference type="SUPFAM" id="SSF46785">
    <property type="entry name" value="Winged helix' DNA-binding domain"/>
    <property type="match status" value="1"/>
</dbReference>
<dbReference type="Proteomes" id="UP000614287">
    <property type="component" value="Unassembled WGS sequence"/>
</dbReference>
<reference evidence="6" key="1">
    <citation type="journal article" date="2014" name="Int. J. Syst. Evol. Microbiol.">
        <title>Complete genome sequence of Corynebacterium casei LMG S-19264T (=DSM 44701T), isolated from a smear-ripened cheese.</title>
        <authorList>
            <consortium name="US DOE Joint Genome Institute (JGI-PGF)"/>
            <person name="Walter F."/>
            <person name="Albersmeier A."/>
            <person name="Kalinowski J."/>
            <person name="Ruckert C."/>
        </authorList>
    </citation>
    <scope>NUCLEOTIDE SEQUENCE</scope>
    <source>
        <strain evidence="6">KCTC 32501</strain>
    </source>
</reference>
<dbReference type="PRINTS" id="PR00033">
    <property type="entry name" value="HTHASNC"/>
</dbReference>
<dbReference type="GO" id="GO:0043565">
    <property type="term" value="F:sequence-specific DNA binding"/>
    <property type="evidence" value="ECO:0007669"/>
    <property type="project" value="InterPro"/>
</dbReference>
<dbReference type="AlphaFoldDB" id="A0A8J3G0G4"/>
<accession>A0A8J3G0G4</accession>
<comment type="caution">
    <text evidence="6">The sequence shown here is derived from an EMBL/GenBank/DDBJ whole genome shotgun (WGS) entry which is preliminary data.</text>
</comment>
<dbReference type="EMBL" id="BMZG01000004">
    <property type="protein sequence ID" value="GHA69887.1"/>
    <property type="molecule type" value="Genomic_DNA"/>
</dbReference>
<dbReference type="Gene3D" id="3.30.70.920">
    <property type="match status" value="1"/>
</dbReference>
<keyword evidence="2" id="KW-0238">DNA-binding</keyword>
<evidence type="ECO:0000256" key="2">
    <source>
        <dbReference type="ARBA" id="ARBA00023125"/>
    </source>
</evidence>
<dbReference type="InterPro" id="IPR011008">
    <property type="entry name" value="Dimeric_a/b-barrel"/>
</dbReference>
<evidence type="ECO:0000313" key="6">
    <source>
        <dbReference type="EMBL" id="GHA69887.1"/>
    </source>
</evidence>
<dbReference type="GO" id="GO:0006524">
    <property type="term" value="P:alanine catabolic process"/>
    <property type="evidence" value="ECO:0007669"/>
    <property type="project" value="TreeGrafter"/>
</dbReference>
<dbReference type="GO" id="GO:0005829">
    <property type="term" value="C:cytosol"/>
    <property type="evidence" value="ECO:0007669"/>
    <property type="project" value="TreeGrafter"/>
</dbReference>
<dbReference type="InterPro" id="IPR019887">
    <property type="entry name" value="Tscrpt_reg_AsnC/Lrp_C"/>
</dbReference>
<keyword evidence="1" id="KW-0805">Transcription regulation</keyword>
<dbReference type="SUPFAM" id="SSF54909">
    <property type="entry name" value="Dimeric alpha+beta barrel"/>
    <property type="match status" value="1"/>
</dbReference>
<evidence type="ECO:0000313" key="7">
    <source>
        <dbReference type="Proteomes" id="UP000614287"/>
    </source>
</evidence>
<evidence type="ECO:0000256" key="3">
    <source>
        <dbReference type="ARBA" id="ARBA00023159"/>
    </source>
</evidence>
<dbReference type="InterPro" id="IPR036390">
    <property type="entry name" value="WH_DNA-bd_sf"/>
</dbReference>
<dbReference type="InterPro" id="IPR019888">
    <property type="entry name" value="Tscrpt_reg_AsnC-like"/>
</dbReference>
<dbReference type="PANTHER" id="PTHR30154:SF0">
    <property type="entry name" value="LEUCINE-RESPONSIVE REGULATORY PROTEIN"/>
    <property type="match status" value="1"/>
</dbReference>
<dbReference type="PROSITE" id="PS50956">
    <property type="entry name" value="HTH_ASNC_2"/>
    <property type="match status" value="1"/>
</dbReference>
<name>A0A8J3G0G4_9BURK</name>
<organism evidence="6 7">
    <name type="scientific">Formosimonas limnophila</name>
    <dbReference type="NCBI Taxonomy" id="1384487"/>
    <lineage>
        <taxon>Bacteria</taxon>
        <taxon>Pseudomonadati</taxon>
        <taxon>Pseudomonadota</taxon>
        <taxon>Betaproteobacteria</taxon>
        <taxon>Burkholderiales</taxon>
        <taxon>Burkholderiaceae</taxon>
        <taxon>Formosimonas</taxon>
    </lineage>
</organism>
<dbReference type="SMART" id="SM00344">
    <property type="entry name" value="HTH_ASNC"/>
    <property type="match status" value="1"/>
</dbReference>
<dbReference type="RefSeq" id="WP_189492022.1">
    <property type="nucleotide sequence ID" value="NZ_BMZG01000004.1"/>
</dbReference>
<evidence type="ECO:0000259" key="5">
    <source>
        <dbReference type="PROSITE" id="PS50956"/>
    </source>
</evidence>
<reference evidence="6" key="2">
    <citation type="submission" date="2020-09" db="EMBL/GenBank/DDBJ databases">
        <authorList>
            <person name="Sun Q."/>
            <person name="Kim S."/>
        </authorList>
    </citation>
    <scope>NUCLEOTIDE SEQUENCE</scope>
    <source>
        <strain evidence="6">KCTC 32501</strain>
    </source>
</reference>
<keyword evidence="3" id="KW-0010">Activator</keyword>
<keyword evidence="7" id="KW-1185">Reference proteome</keyword>
<dbReference type="Pfam" id="PF01037">
    <property type="entry name" value="AsnC_trans_reg"/>
    <property type="match status" value="1"/>
</dbReference>
<evidence type="ECO:0000256" key="1">
    <source>
        <dbReference type="ARBA" id="ARBA00023015"/>
    </source>
</evidence>
<dbReference type="InterPro" id="IPR000485">
    <property type="entry name" value="AsnC-type_HTH_dom"/>
</dbReference>
<feature type="domain" description="HTH asnC-type" evidence="5">
    <location>
        <begin position="11"/>
        <end position="71"/>
    </location>
</feature>
<dbReference type="Pfam" id="PF13412">
    <property type="entry name" value="HTH_24"/>
    <property type="match status" value="1"/>
</dbReference>
<protein>
    <submittedName>
        <fullName evidence="6">ArsR family transcriptional regulator</fullName>
    </submittedName>
</protein>